<dbReference type="RefSeq" id="WP_130752647.1">
    <property type="nucleotide sequence ID" value="NZ_BBQY01000004.1"/>
</dbReference>
<dbReference type="EMBL" id="BBQY01000004">
    <property type="protein sequence ID" value="GBH30511.1"/>
    <property type="molecule type" value="Genomic_DNA"/>
</dbReference>
<evidence type="ECO:0000313" key="2">
    <source>
        <dbReference type="Proteomes" id="UP000290975"/>
    </source>
</evidence>
<dbReference type="Proteomes" id="UP000290975">
    <property type="component" value="Unassembled WGS sequence"/>
</dbReference>
<sequence length="89" mass="9861">MIAIALAGCASDRKFSQSDFDKISDKCGLPRSTLNLRGKDELQIQPPLDAKYEAVDCILKELKKANYPLKMGFVGNELYKEEASNAQAH</sequence>
<protein>
    <submittedName>
        <fullName evidence="1">Uncharacterized protein</fullName>
    </submittedName>
</protein>
<comment type="caution">
    <text evidence="1">The sequence shown here is derived from an EMBL/GenBank/DDBJ whole genome shotgun (WGS) entry which is preliminary data.</text>
</comment>
<organism evidence="1 2">
    <name type="scientific">Sphingobium xenophagum</name>
    <dbReference type="NCBI Taxonomy" id="121428"/>
    <lineage>
        <taxon>Bacteria</taxon>
        <taxon>Pseudomonadati</taxon>
        <taxon>Pseudomonadota</taxon>
        <taxon>Alphaproteobacteria</taxon>
        <taxon>Sphingomonadales</taxon>
        <taxon>Sphingomonadaceae</taxon>
        <taxon>Sphingobium</taxon>
    </lineage>
</organism>
<accession>A0A401J1K2</accession>
<keyword evidence="2" id="KW-1185">Reference proteome</keyword>
<proteinExistence type="predicted"/>
<gene>
    <name evidence="1" type="ORF">MBESOW_P1766</name>
</gene>
<reference evidence="1 2" key="1">
    <citation type="submission" date="2014-12" db="EMBL/GenBank/DDBJ databases">
        <title>Whole genome sequencing of Sphingobium xenophagum OW59.</title>
        <authorList>
            <person name="Ohta Y."/>
            <person name="Nishi S."/>
            <person name="Hatada Y."/>
        </authorList>
    </citation>
    <scope>NUCLEOTIDE SEQUENCE [LARGE SCALE GENOMIC DNA]</scope>
    <source>
        <strain evidence="1 2">OW59</strain>
    </source>
</reference>
<evidence type="ECO:0000313" key="1">
    <source>
        <dbReference type="EMBL" id="GBH30511.1"/>
    </source>
</evidence>
<name>A0A401J1K2_SPHXE</name>
<dbReference type="AlphaFoldDB" id="A0A401J1K2"/>